<name>A0ABS4GUD0_9BACL</name>
<dbReference type="EMBL" id="JAGGKT010000014">
    <property type="protein sequence ID" value="MBP1933875.1"/>
    <property type="molecule type" value="Genomic_DNA"/>
</dbReference>
<keyword evidence="1" id="KW-1133">Transmembrane helix</keyword>
<evidence type="ECO:0000259" key="2">
    <source>
        <dbReference type="Pfam" id="PF06808"/>
    </source>
</evidence>
<dbReference type="InterPro" id="IPR011853">
    <property type="entry name" value="TRAP_DctM-Dct_fused"/>
</dbReference>
<dbReference type="Proteomes" id="UP001519343">
    <property type="component" value="Unassembled WGS sequence"/>
</dbReference>
<feature type="transmembrane region" description="Helical" evidence="1">
    <location>
        <begin position="75"/>
        <end position="91"/>
    </location>
</feature>
<feature type="transmembrane region" description="Helical" evidence="1">
    <location>
        <begin position="103"/>
        <end position="122"/>
    </location>
</feature>
<protein>
    <submittedName>
        <fullName evidence="3">TRAP transporter 4TM/12TM fusion protein</fullName>
    </submittedName>
</protein>
<feature type="transmembrane region" description="Helical" evidence="1">
    <location>
        <begin position="582"/>
        <end position="605"/>
    </location>
</feature>
<reference evidence="3 4" key="1">
    <citation type="submission" date="2021-03" db="EMBL/GenBank/DDBJ databases">
        <title>Genomic Encyclopedia of Type Strains, Phase IV (KMG-IV): sequencing the most valuable type-strain genomes for metagenomic binning, comparative biology and taxonomic classification.</title>
        <authorList>
            <person name="Goeker M."/>
        </authorList>
    </citation>
    <scope>NUCLEOTIDE SEQUENCE [LARGE SCALE GENOMIC DNA]</scope>
    <source>
        <strain evidence="3 4">DSM 24738</strain>
    </source>
</reference>
<feature type="transmembrane region" description="Helical" evidence="1">
    <location>
        <begin position="134"/>
        <end position="152"/>
    </location>
</feature>
<organism evidence="3 4">
    <name type="scientific">Ammoniphilus resinae</name>
    <dbReference type="NCBI Taxonomy" id="861532"/>
    <lineage>
        <taxon>Bacteria</taxon>
        <taxon>Bacillati</taxon>
        <taxon>Bacillota</taxon>
        <taxon>Bacilli</taxon>
        <taxon>Bacillales</taxon>
        <taxon>Paenibacillaceae</taxon>
        <taxon>Aneurinibacillus group</taxon>
        <taxon>Ammoniphilus</taxon>
    </lineage>
</organism>
<dbReference type="InterPro" id="IPR010656">
    <property type="entry name" value="DctM"/>
</dbReference>
<feature type="transmembrane region" description="Helical" evidence="1">
    <location>
        <begin position="430"/>
        <end position="455"/>
    </location>
</feature>
<sequence>MSMRENNSKEDAVVEEKPLGTVDVEEIAKKFDVESRYRNLTGKIGLMVAWIAVAMSVFHLITAGLIPMVTSKHRAIHLAFGLVLIFLMYPARKKSDQSKPTIFDYLLAILGAVGAGYLAVMFDSIAQRGMSSTTMDLAMGLLTMVIILEAARRSIGKELPILSLIFLAYAYLGPYLPGPLAHRGYSIKTLIEQMYLGSEGIFGIALGVSASYIFLFILFGAFLNGTGMSAFFTNGSMALAGHKPGGPAKVAILASGSLGMINGSAVANVATTGVFTIPLMHSVGYRKSFASGVEAVASTGGQIMPPIMGTAAFIMAEFLGIPYSEVVIAAIIPAALYYVALWFMVHYEAMKSGLRGIPKDQLPDFKKLFVQRAHLLLPIFLLMYMLFDGYTPVYAAFYSIISTYVISFLRKDTRMDLKTLFQTLESGAKGAIGIVAATAVVGYIVGVVSLTGIGLQLANMILVASNGILFLTLFMTMVACIILGMGLPTSACYIVGATVAAPALTQLGIEPITAHMFVLYFACLSAITPPVALAAYAGAGISGSNPSKVGWIAFRLGITGFLVPFIFVYSPGLLLQNPNYLVVGWAIITAMVGVFALGTSVVGFWRDNLNMVERILLFAAAILMIKSGIKTDAAGIAILALVLFLQLKRLKGSASFAKNASEDTTRAT</sequence>
<evidence type="ECO:0000256" key="1">
    <source>
        <dbReference type="SAM" id="Phobius"/>
    </source>
</evidence>
<evidence type="ECO:0000313" key="4">
    <source>
        <dbReference type="Proteomes" id="UP001519343"/>
    </source>
</evidence>
<feature type="transmembrane region" description="Helical" evidence="1">
    <location>
        <begin position="159"/>
        <end position="180"/>
    </location>
</feature>
<proteinExistence type="predicted"/>
<feature type="domain" description="TRAP C4-dicarboxylate transport system permease DctM subunit" evidence="2">
    <location>
        <begin position="143"/>
        <end position="576"/>
    </location>
</feature>
<accession>A0ABS4GUD0</accession>
<feature type="transmembrane region" description="Helical" evidence="1">
    <location>
        <begin position="515"/>
        <end position="537"/>
    </location>
</feature>
<feature type="transmembrane region" description="Helical" evidence="1">
    <location>
        <begin position="393"/>
        <end position="409"/>
    </location>
</feature>
<comment type="caution">
    <text evidence="3">The sequence shown here is derived from an EMBL/GenBank/DDBJ whole genome shotgun (WGS) entry which is preliminary data.</text>
</comment>
<dbReference type="NCBIfam" id="TIGR02123">
    <property type="entry name" value="TRAP_fused"/>
    <property type="match status" value="1"/>
</dbReference>
<keyword evidence="1" id="KW-0472">Membrane</keyword>
<dbReference type="PANTHER" id="PTHR43849:SF2">
    <property type="entry name" value="BLL3936 PROTEIN"/>
    <property type="match status" value="1"/>
</dbReference>
<dbReference type="PANTHER" id="PTHR43849">
    <property type="entry name" value="BLL3936 PROTEIN"/>
    <property type="match status" value="1"/>
</dbReference>
<evidence type="ECO:0000313" key="3">
    <source>
        <dbReference type="EMBL" id="MBP1933875.1"/>
    </source>
</evidence>
<feature type="transmembrane region" description="Helical" evidence="1">
    <location>
        <begin position="200"/>
        <end position="223"/>
    </location>
</feature>
<dbReference type="Pfam" id="PF06808">
    <property type="entry name" value="DctM"/>
    <property type="match status" value="1"/>
</dbReference>
<keyword evidence="1" id="KW-0812">Transmembrane</keyword>
<dbReference type="RefSeq" id="WP_209811890.1">
    <property type="nucleotide sequence ID" value="NZ_JAGGKT010000014.1"/>
</dbReference>
<feature type="transmembrane region" description="Helical" evidence="1">
    <location>
        <begin position="44"/>
        <end position="69"/>
    </location>
</feature>
<feature type="transmembrane region" description="Helical" evidence="1">
    <location>
        <begin position="461"/>
        <end position="484"/>
    </location>
</feature>
<feature type="transmembrane region" description="Helical" evidence="1">
    <location>
        <begin position="549"/>
        <end position="570"/>
    </location>
</feature>
<feature type="transmembrane region" description="Helical" evidence="1">
    <location>
        <begin position="327"/>
        <end position="347"/>
    </location>
</feature>
<feature type="transmembrane region" description="Helical" evidence="1">
    <location>
        <begin position="491"/>
        <end position="509"/>
    </location>
</feature>
<keyword evidence="4" id="KW-1185">Reference proteome</keyword>
<gene>
    <name evidence="3" type="ORF">J2Z37_003892</name>
</gene>
<feature type="transmembrane region" description="Helical" evidence="1">
    <location>
        <begin position="368"/>
        <end position="387"/>
    </location>
</feature>